<evidence type="ECO:0000313" key="3">
    <source>
        <dbReference type="Proteomes" id="UP001305606"/>
    </source>
</evidence>
<proteinExistence type="predicted"/>
<dbReference type="Proteomes" id="UP001305606">
    <property type="component" value="Chromosome"/>
</dbReference>
<accession>A0ABY9V7C4</accession>
<evidence type="ECO:0000313" key="2">
    <source>
        <dbReference type="EMBL" id="WNF00724.1"/>
    </source>
</evidence>
<sequence>MTTGGSSYPRAELREMTDGGEEEADWSTTEGTHTLVVTEACRRHHGAGPARRGRPGTAANAAQSP</sequence>
<name>A0ABY9V7C4_9ACTN</name>
<dbReference type="Gene3D" id="2.60.120.200">
    <property type="match status" value="1"/>
</dbReference>
<feature type="compositionally biased region" description="Basic residues" evidence="1">
    <location>
        <begin position="42"/>
        <end position="54"/>
    </location>
</feature>
<gene>
    <name evidence="2" type="ORF">PS467_38035</name>
</gene>
<feature type="compositionally biased region" description="Low complexity" evidence="1">
    <location>
        <begin position="55"/>
        <end position="65"/>
    </location>
</feature>
<protein>
    <submittedName>
        <fullName evidence="2">Uncharacterized protein</fullName>
    </submittedName>
</protein>
<keyword evidence="3" id="KW-1185">Reference proteome</keyword>
<dbReference type="RefSeq" id="WP_311039076.1">
    <property type="nucleotide sequence ID" value="NZ_CP117522.1"/>
</dbReference>
<dbReference type="SUPFAM" id="SSF49899">
    <property type="entry name" value="Concanavalin A-like lectins/glucanases"/>
    <property type="match status" value="1"/>
</dbReference>
<evidence type="ECO:0000256" key="1">
    <source>
        <dbReference type="SAM" id="MobiDB-lite"/>
    </source>
</evidence>
<reference evidence="2 3" key="1">
    <citation type="submission" date="2023-02" db="EMBL/GenBank/DDBJ databases">
        <title>Streptomyces sp. SCA4-21 with antifungal activity against Fusarium oxysporum f. sp. cubense, Streptomyces sp. SCA2-17 with antifungal activity against Fusarium oxysporum f. sp. cubense.</title>
        <authorList>
            <person name="Qi D."/>
        </authorList>
    </citation>
    <scope>NUCLEOTIDE SEQUENCE [LARGE SCALE GENOMIC DNA]</scope>
    <source>
        <strain evidence="2 3">SCA4-21</strain>
    </source>
</reference>
<feature type="region of interest" description="Disordered" evidence="1">
    <location>
        <begin position="1"/>
        <end position="65"/>
    </location>
</feature>
<dbReference type="InterPro" id="IPR013320">
    <property type="entry name" value="ConA-like_dom_sf"/>
</dbReference>
<dbReference type="EMBL" id="CP117522">
    <property type="protein sequence ID" value="WNF00724.1"/>
    <property type="molecule type" value="Genomic_DNA"/>
</dbReference>
<organism evidence="2 3">
    <name type="scientific">Streptomyces luomodiensis</name>
    <dbReference type="NCBI Taxonomy" id="3026192"/>
    <lineage>
        <taxon>Bacteria</taxon>
        <taxon>Bacillati</taxon>
        <taxon>Actinomycetota</taxon>
        <taxon>Actinomycetes</taxon>
        <taxon>Kitasatosporales</taxon>
        <taxon>Streptomycetaceae</taxon>
        <taxon>Streptomyces</taxon>
    </lineage>
</organism>